<sequence>MNGLGVQPFLSATWSPGRAAALTPHAWSAWTWAIRPRTSRRSAGVRPLPPFARSASRRSRSAGLVVVPPQYRPGPGAVSVRPIRR</sequence>
<evidence type="ECO:0000313" key="1">
    <source>
        <dbReference type="EMBL" id="MCP2345185.1"/>
    </source>
</evidence>
<dbReference type="EMBL" id="JAMZEC010000001">
    <property type="protein sequence ID" value="MCP2345185.1"/>
    <property type="molecule type" value="Genomic_DNA"/>
</dbReference>
<gene>
    <name evidence="1" type="ORF">HD595_001307</name>
</gene>
<keyword evidence="2" id="KW-1185">Reference proteome</keyword>
<reference evidence="1 2" key="1">
    <citation type="submission" date="2022-06" db="EMBL/GenBank/DDBJ databases">
        <title>Sequencing the genomes of 1000 actinobacteria strains.</title>
        <authorList>
            <person name="Klenk H.-P."/>
        </authorList>
    </citation>
    <scope>NUCLEOTIDE SEQUENCE [LARGE SCALE GENOMIC DNA]</scope>
    <source>
        <strain evidence="1 2">DSM 44170</strain>
    </source>
</reference>
<name>A0ABT1JTY8_9ACTN</name>
<protein>
    <submittedName>
        <fullName evidence="1">Uncharacterized protein</fullName>
    </submittedName>
</protein>
<comment type="caution">
    <text evidence="1">The sequence shown here is derived from an EMBL/GenBank/DDBJ whole genome shotgun (WGS) entry which is preliminary data.</text>
</comment>
<dbReference type="Proteomes" id="UP001320766">
    <property type="component" value="Unassembled WGS sequence"/>
</dbReference>
<organism evidence="1 2">
    <name type="scientific">Nonomuraea roseoviolacea subsp. carminata</name>
    <dbReference type="NCBI Taxonomy" id="160689"/>
    <lineage>
        <taxon>Bacteria</taxon>
        <taxon>Bacillati</taxon>
        <taxon>Actinomycetota</taxon>
        <taxon>Actinomycetes</taxon>
        <taxon>Streptosporangiales</taxon>
        <taxon>Streptosporangiaceae</taxon>
        <taxon>Nonomuraea</taxon>
    </lineage>
</organism>
<accession>A0ABT1JTY8</accession>
<proteinExistence type="predicted"/>
<evidence type="ECO:0000313" key="2">
    <source>
        <dbReference type="Proteomes" id="UP001320766"/>
    </source>
</evidence>